<comment type="caution">
    <text evidence="2">The sequence shown here is derived from an EMBL/GenBank/DDBJ whole genome shotgun (WGS) entry which is preliminary data.</text>
</comment>
<dbReference type="RefSeq" id="WP_207350227.1">
    <property type="nucleotide sequence ID" value="NZ_JAFMPY010000006.1"/>
</dbReference>
<keyword evidence="1" id="KW-0175">Coiled coil</keyword>
<name>A0ABS3J3N8_9HYPH</name>
<proteinExistence type="predicted"/>
<dbReference type="Proteomes" id="UP000664288">
    <property type="component" value="Unassembled WGS sequence"/>
</dbReference>
<protein>
    <recommendedName>
        <fullName evidence="4">Flagellar FliJ protein</fullName>
    </recommendedName>
</protein>
<accession>A0ABS3J3N8</accession>
<organism evidence="2 3">
    <name type="scientific">Jiella sonneratiae</name>
    <dbReference type="NCBI Taxonomy" id="2816856"/>
    <lineage>
        <taxon>Bacteria</taxon>
        <taxon>Pseudomonadati</taxon>
        <taxon>Pseudomonadota</taxon>
        <taxon>Alphaproteobacteria</taxon>
        <taxon>Hyphomicrobiales</taxon>
        <taxon>Aurantimonadaceae</taxon>
        <taxon>Jiella</taxon>
    </lineage>
</organism>
<keyword evidence="3" id="KW-1185">Reference proteome</keyword>
<reference evidence="2 3" key="1">
    <citation type="submission" date="2021-03" db="EMBL/GenBank/DDBJ databases">
        <title>Whole genome sequence of Jiella sp. MQZ13P-4.</title>
        <authorList>
            <person name="Tuo L."/>
        </authorList>
    </citation>
    <scope>NUCLEOTIDE SEQUENCE [LARGE SCALE GENOMIC DNA]</scope>
    <source>
        <strain evidence="2 3">MQZ13P-4</strain>
    </source>
</reference>
<gene>
    <name evidence="2" type="ORF">J1C47_08055</name>
</gene>
<evidence type="ECO:0008006" key="4">
    <source>
        <dbReference type="Google" id="ProtNLM"/>
    </source>
</evidence>
<evidence type="ECO:0000313" key="3">
    <source>
        <dbReference type="Proteomes" id="UP000664288"/>
    </source>
</evidence>
<sequence>MSDSADRVKRLDRILKVQAQKRLMQEWRIGQLREQRVALEKSDADILASLGVDNALHGLFIGAKVNNLRRNEAERKKLAAEEADVEARLREVRRVEKGIEKVRDRDGRIAEAEAEASQRDASIDAFLARTTSFE</sequence>
<evidence type="ECO:0000313" key="2">
    <source>
        <dbReference type="EMBL" id="MBO0903593.1"/>
    </source>
</evidence>
<dbReference type="EMBL" id="JAFMPY010000006">
    <property type="protein sequence ID" value="MBO0903593.1"/>
    <property type="molecule type" value="Genomic_DNA"/>
</dbReference>
<evidence type="ECO:0000256" key="1">
    <source>
        <dbReference type="SAM" id="Coils"/>
    </source>
</evidence>
<feature type="coiled-coil region" evidence="1">
    <location>
        <begin position="68"/>
        <end position="95"/>
    </location>
</feature>